<gene>
    <name evidence="1" type="ORF">N8T08_001868</name>
</gene>
<name>A0ACC3B9D4_9EURO</name>
<evidence type="ECO:0000313" key="2">
    <source>
        <dbReference type="Proteomes" id="UP001177260"/>
    </source>
</evidence>
<dbReference type="EMBL" id="JAOPJF010000013">
    <property type="protein sequence ID" value="KAK1147129.1"/>
    <property type="molecule type" value="Genomic_DNA"/>
</dbReference>
<dbReference type="Proteomes" id="UP001177260">
    <property type="component" value="Unassembled WGS sequence"/>
</dbReference>
<evidence type="ECO:0000313" key="1">
    <source>
        <dbReference type="EMBL" id="KAK1147129.1"/>
    </source>
</evidence>
<comment type="caution">
    <text evidence="1">The sequence shown here is derived from an EMBL/GenBank/DDBJ whole genome shotgun (WGS) entry which is preliminary data.</text>
</comment>
<sequence length="359" mass="39668">MAPWRRSIAFSESILISPGSYNHNSWEAEVHLLRSDLGPLSYTTVWLVSEFLILVTLLVFLPGACTIKRSSCGATALFPSLVVIGSLVSYILSQFLSVILLLVYFLEATIKQSYVIAGILQMIFRLLALLLLYYALYQVILEALERISFPEKLSILVKRGHLGVLGVLSIVVIANLALRIMSVVRAVEGTDAGIAAHDNGLTTSRVILFMIISLEVLLWVVFYIFKSSSSSELLDSQTRSISLVTSALSYLILTLTSTIRTIRYVYLHIPEPGYVNAACAVVEFFSIVGIYTGFTIYWIQIEKDEETLSIQNRLRSGHSSKRKPYVPYRPSIGEVLSGPGHSNKVGGTDGTWMGSSEEA</sequence>
<reference evidence="1 2" key="1">
    <citation type="journal article" date="2023" name="ACS Omega">
        <title>Identification of the Neoaspergillic Acid Biosynthesis Gene Cluster by Establishing an In Vitro CRISPR-Ribonucleoprotein Genetic System in Aspergillus melleus.</title>
        <authorList>
            <person name="Yuan B."/>
            <person name="Grau M.F."/>
            <person name="Murata R.M."/>
            <person name="Torok T."/>
            <person name="Venkateswaran K."/>
            <person name="Stajich J.E."/>
            <person name="Wang C.C.C."/>
        </authorList>
    </citation>
    <scope>NUCLEOTIDE SEQUENCE [LARGE SCALE GENOMIC DNA]</scope>
    <source>
        <strain evidence="1 2">IMV 1140</strain>
    </source>
</reference>
<accession>A0ACC3B9D4</accession>
<organism evidence="1 2">
    <name type="scientific">Aspergillus melleus</name>
    <dbReference type="NCBI Taxonomy" id="138277"/>
    <lineage>
        <taxon>Eukaryota</taxon>
        <taxon>Fungi</taxon>
        <taxon>Dikarya</taxon>
        <taxon>Ascomycota</taxon>
        <taxon>Pezizomycotina</taxon>
        <taxon>Eurotiomycetes</taxon>
        <taxon>Eurotiomycetidae</taxon>
        <taxon>Eurotiales</taxon>
        <taxon>Aspergillaceae</taxon>
        <taxon>Aspergillus</taxon>
        <taxon>Aspergillus subgen. Circumdati</taxon>
    </lineage>
</organism>
<keyword evidence="2" id="KW-1185">Reference proteome</keyword>
<protein>
    <submittedName>
        <fullName evidence="1">Uncharacterized protein</fullName>
    </submittedName>
</protein>
<proteinExistence type="predicted"/>